<dbReference type="GO" id="GO:0005737">
    <property type="term" value="C:cytoplasm"/>
    <property type="evidence" value="ECO:0007669"/>
    <property type="project" value="TreeGrafter"/>
</dbReference>
<evidence type="ECO:0000259" key="8">
    <source>
        <dbReference type="Pfam" id="PF02770"/>
    </source>
</evidence>
<dbReference type="Pfam" id="PF02770">
    <property type="entry name" value="Acyl-CoA_dh_M"/>
    <property type="match status" value="1"/>
</dbReference>
<sequence length="378" mass="41195">MDVFNDTHRQIRDTVERFIAQHVTPHIQDWEEAGQFPRDLYLQAGRDGILGIGHPEALGGTFEGDVLAKVAATEGLMSSTSGGLVAGLGSLDIALPPVIRWARPEVRDKVVPAVLAGEKIAALAITEPGGGSDVANLKTRAVREGDHYVVNGSKTFITSGQRADYYTVAVRTGGDGFGGISLLLIERDTPGFTRGQPLKKMGWWCSDTAELFFDNVRVPTEHLIGAENAGFPLIMANFVSERLALAVMAYRTAELALDLALDWARQREAFGRPLAKFQVQRHRLAEMATRVTAARTFTLQVAATVAAGKQPIREVCMAKNFATDVAQWVVNEAVQIFGGMGYMRDSTIERLYRDVRILPIGGGTTEIMREVIAKQMGL</sequence>
<dbReference type="AlphaFoldDB" id="A0AB39UW20"/>
<evidence type="ECO:0000259" key="9">
    <source>
        <dbReference type="Pfam" id="PF02771"/>
    </source>
</evidence>
<name>A0AB39UW20_9GAMM</name>
<evidence type="ECO:0000256" key="3">
    <source>
        <dbReference type="ARBA" id="ARBA00022630"/>
    </source>
</evidence>
<evidence type="ECO:0000256" key="2">
    <source>
        <dbReference type="ARBA" id="ARBA00009347"/>
    </source>
</evidence>
<dbReference type="FunFam" id="1.20.140.10:FF:000001">
    <property type="entry name" value="Acyl-CoA dehydrogenase"/>
    <property type="match status" value="1"/>
</dbReference>
<gene>
    <name evidence="10" type="ORF">AAIA72_15430</name>
</gene>
<dbReference type="InterPro" id="IPR037069">
    <property type="entry name" value="AcylCoA_DH/ox_N_sf"/>
</dbReference>
<dbReference type="InterPro" id="IPR046373">
    <property type="entry name" value="Acyl-CoA_Oxase/DH_mid-dom_sf"/>
</dbReference>
<feature type="domain" description="Acyl-CoA oxidase/dehydrogenase middle" evidence="8">
    <location>
        <begin position="122"/>
        <end position="216"/>
    </location>
</feature>
<dbReference type="GO" id="GO:0033539">
    <property type="term" value="P:fatty acid beta-oxidation using acyl-CoA dehydrogenase"/>
    <property type="evidence" value="ECO:0007669"/>
    <property type="project" value="TreeGrafter"/>
</dbReference>
<keyword evidence="5 6" id="KW-0560">Oxidoreductase</keyword>
<accession>A0AB39UW20</accession>
<organism evidence="10">
    <name type="scientific">Thermohahella caldifontis</name>
    <dbReference type="NCBI Taxonomy" id="3142973"/>
    <lineage>
        <taxon>Bacteria</taxon>
        <taxon>Pseudomonadati</taxon>
        <taxon>Pseudomonadota</taxon>
        <taxon>Gammaproteobacteria</taxon>
        <taxon>Oceanospirillales</taxon>
        <taxon>Hahellaceae</taxon>
        <taxon>Thermohahella</taxon>
    </lineage>
</organism>
<dbReference type="InterPro" id="IPR050741">
    <property type="entry name" value="Acyl-CoA_dehydrogenase"/>
</dbReference>
<dbReference type="PROSITE" id="PS00073">
    <property type="entry name" value="ACYL_COA_DH_2"/>
    <property type="match status" value="1"/>
</dbReference>
<reference evidence="10" key="1">
    <citation type="submission" date="2024-05" db="EMBL/GenBank/DDBJ databases">
        <title>Genome sequencing of novel strain.</title>
        <authorList>
            <person name="Ganbat D."/>
            <person name="Ganbat S."/>
            <person name="Lee S.-J."/>
        </authorList>
    </citation>
    <scope>NUCLEOTIDE SEQUENCE</scope>
    <source>
        <strain evidence="10">SMD15-11</strain>
    </source>
</reference>
<evidence type="ECO:0000256" key="6">
    <source>
        <dbReference type="RuleBase" id="RU362125"/>
    </source>
</evidence>
<keyword evidence="4 6" id="KW-0274">FAD</keyword>
<dbReference type="FunFam" id="2.40.110.10:FF:000002">
    <property type="entry name" value="Acyl-CoA dehydrogenase fadE12"/>
    <property type="match status" value="1"/>
</dbReference>
<dbReference type="Pfam" id="PF00441">
    <property type="entry name" value="Acyl-CoA_dh_1"/>
    <property type="match status" value="1"/>
</dbReference>
<dbReference type="KEGG" id="tcd:AAIA72_15430"/>
<dbReference type="Pfam" id="PF02771">
    <property type="entry name" value="Acyl-CoA_dh_N"/>
    <property type="match status" value="1"/>
</dbReference>
<dbReference type="InterPro" id="IPR013786">
    <property type="entry name" value="AcylCoA_DH/ox_N"/>
</dbReference>
<dbReference type="GO" id="GO:0050660">
    <property type="term" value="F:flavin adenine dinucleotide binding"/>
    <property type="evidence" value="ECO:0007669"/>
    <property type="project" value="InterPro"/>
</dbReference>
<keyword evidence="3 6" id="KW-0285">Flavoprotein</keyword>
<feature type="domain" description="Acyl-CoA dehydrogenase/oxidase C-terminal" evidence="7">
    <location>
        <begin position="228"/>
        <end position="376"/>
    </location>
</feature>
<comment type="cofactor">
    <cofactor evidence="1 6">
        <name>FAD</name>
        <dbReference type="ChEBI" id="CHEBI:57692"/>
    </cofactor>
</comment>
<feature type="domain" description="Acyl-CoA dehydrogenase/oxidase N-terminal" evidence="9">
    <location>
        <begin position="6"/>
        <end position="118"/>
    </location>
</feature>
<protein>
    <submittedName>
        <fullName evidence="10">Acyl-CoA dehydrogenase family protein</fullName>
    </submittedName>
</protein>
<dbReference type="Gene3D" id="2.40.110.10">
    <property type="entry name" value="Butyryl-CoA Dehydrogenase, subunit A, domain 2"/>
    <property type="match status" value="1"/>
</dbReference>
<dbReference type="SUPFAM" id="SSF56645">
    <property type="entry name" value="Acyl-CoA dehydrogenase NM domain-like"/>
    <property type="match status" value="1"/>
</dbReference>
<dbReference type="PANTHER" id="PTHR48083:SF28">
    <property type="entry name" value="ACYL-COA DEHYDROGENASE FAMILY PROTEIN (AFU_ORTHOLOGUE AFUA_6G10880)-RELATED"/>
    <property type="match status" value="1"/>
</dbReference>
<dbReference type="InterPro" id="IPR006091">
    <property type="entry name" value="Acyl-CoA_Oxase/DH_mid-dom"/>
</dbReference>
<evidence type="ECO:0000256" key="4">
    <source>
        <dbReference type="ARBA" id="ARBA00022827"/>
    </source>
</evidence>
<dbReference type="Gene3D" id="1.10.540.10">
    <property type="entry name" value="Acyl-CoA dehydrogenase/oxidase, N-terminal domain"/>
    <property type="match status" value="1"/>
</dbReference>
<dbReference type="Gene3D" id="1.20.140.10">
    <property type="entry name" value="Butyryl-CoA Dehydrogenase, subunit A, domain 3"/>
    <property type="match status" value="1"/>
</dbReference>
<dbReference type="PANTHER" id="PTHR48083">
    <property type="entry name" value="MEDIUM-CHAIN SPECIFIC ACYL-COA DEHYDROGENASE, MITOCHONDRIAL-RELATED"/>
    <property type="match status" value="1"/>
</dbReference>
<dbReference type="SUPFAM" id="SSF47203">
    <property type="entry name" value="Acyl-CoA dehydrogenase C-terminal domain-like"/>
    <property type="match status" value="1"/>
</dbReference>
<proteinExistence type="inferred from homology"/>
<dbReference type="GO" id="GO:0003995">
    <property type="term" value="F:acyl-CoA dehydrogenase activity"/>
    <property type="evidence" value="ECO:0007669"/>
    <property type="project" value="InterPro"/>
</dbReference>
<dbReference type="InterPro" id="IPR009100">
    <property type="entry name" value="AcylCoA_DH/oxidase_NM_dom_sf"/>
</dbReference>
<dbReference type="EMBL" id="CP154858">
    <property type="protein sequence ID" value="XDT72168.1"/>
    <property type="molecule type" value="Genomic_DNA"/>
</dbReference>
<dbReference type="InterPro" id="IPR009075">
    <property type="entry name" value="AcylCo_DH/oxidase_C"/>
</dbReference>
<evidence type="ECO:0000313" key="10">
    <source>
        <dbReference type="EMBL" id="XDT72168.1"/>
    </source>
</evidence>
<evidence type="ECO:0000256" key="5">
    <source>
        <dbReference type="ARBA" id="ARBA00023002"/>
    </source>
</evidence>
<evidence type="ECO:0000256" key="1">
    <source>
        <dbReference type="ARBA" id="ARBA00001974"/>
    </source>
</evidence>
<dbReference type="InterPro" id="IPR006089">
    <property type="entry name" value="Acyl-CoA_DH_CS"/>
</dbReference>
<dbReference type="RefSeq" id="WP_369601180.1">
    <property type="nucleotide sequence ID" value="NZ_CP154858.1"/>
</dbReference>
<evidence type="ECO:0000259" key="7">
    <source>
        <dbReference type="Pfam" id="PF00441"/>
    </source>
</evidence>
<comment type="similarity">
    <text evidence="2 6">Belongs to the acyl-CoA dehydrogenase family.</text>
</comment>
<dbReference type="InterPro" id="IPR036250">
    <property type="entry name" value="AcylCo_DH-like_C"/>
</dbReference>